<evidence type="ECO:0000313" key="3">
    <source>
        <dbReference type="Proteomes" id="UP000019141"/>
    </source>
</evidence>
<dbReference type="HOGENOM" id="CLU_087268_0_0_7"/>
<sequence>MSTIPHEKFRNFKASLVQELSGNYSANKIDFVESLNRKLAGWSNFYQFTDYTAMIYWKLDHIVFWRLGHWLARKYRTSIKVLMREWYRRPTSDQAKTWLLFGRSGRGKLCGVALRRLVSSRKKPFRWRNPAVNSYLNRDDQRSTITSRYRDVAMAMSHS</sequence>
<keyword evidence="3" id="KW-1185">Reference proteome</keyword>
<proteinExistence type="predicted"/>
<dbReference type="Proteomes" id="UP000019141">
    <property type="component" value="Unassembled WGS sequence"/>
</dbReference>
<comment type="caution">
    <text evidence="2">The sequence shown here is derived from an EMBL/GenBank/DDBJ whole genome shotgun (WGS) entry which is preliminary data.</text>
</comment>
<feature type="domain" description="Group II intron maturase-specific" evidence="1">
    <location>
        <begin position="26"/>
        <end position="86"/>
    </location>
</feature>
<protein>
    <recommendedName>
        <fullName evidence="1">Group II intron maturase-specific domain-containing protein</fullName>
    </recommendedName>
</protein>
<dbReference type="Pfam" id="PF08388">
    <property type="entry name" value="GIIM"/>
    <property type="match status" value="1"/>
</dbReference>
<dbReference type="InterPro" id="IPR013597">
    <property type="entry name" value="Mat_intron_G2"/>
</dbReference>
<dbReference type="EMBL" id="AZHW01001371">
    <property type="protein sequence ID" value="ETW92815.1"/>
    <property type="molecule type" value="Genomic_DNA"/>
</dbReference>
<evidence type="ECO:0000259" key="1">
    <source>
        <dbReference type="Pfam" id="PF08388"/>
    </source>
</evidence>
<name>W4L576_ENTF1</name>
<reference evidence="2 3" key="1">
    <citation type="journal article" date="2014" name="Nature">
        <title>An environmental bacterial taxon with a large and distinct metabolic repertoire.</title>
        <authorList>
            <person name="Wilson M.C."/>
            <person name="Mori T."/>
            <person name="Ruckert C."/>
            <person name="Uria A.R."/>
            <person name="Helf M.J."/>
            <person name="Takada K."/>
            <person name="Gernert C."/>
            <person name="Steffens U.A."/>
            <person name="Heycke N."/>
            <person name="Schmitt S."/>
            <person name="Rinke C."/>
            <person name="Helfrich E.J."/>
            <person name="Brachmann A.O."/>
            <person name="Gurgui C."/>
            <person name="Wakimoto T."/>
            <person name="Kracht M."/>
            <person name="Crusemann M."/>
            <person name="Hentschel U."/>
            <person name="Abe I."/>
            <person name="Matsunaga S."/>
            <person name="Kalinowski J."/>
            <person name="Takeyama H."/>
            <person name="Piel J."/>
        </authorList>
    </citation>
    <scope>NUCLEOTIDE SEQUENCE [LARGE SCALE GENOMIC DNA]</scope>
    <source>
        <strain evidence="3">TSY1</strain>
    </source>
</reference>
<gene>
    <name evidence="2" type="ORF">ETSY1_42000</name>
</gene>
<dbReference type="AlphaFoldDB" id="W4L576"/>
<accession>W4L576</accession>
<organism evidence="2 3">
    <name type="scientific">Entotheonella factor</name>
    <dbReference type="NCBI Taxonomy" id="1429438"/>
    <lineage>
        <taxon>Bacteria</taxon>
        <taxon>Pseudomonadati</taxon>
        <taxon>Nitrospinota/Tectimicrobiota group</taxon>
        <taxon>Candidatus Tectimicrobiota</taxon>
        <taxon>Candidatus Entotheonellia</taxon>
        <taxon>Candidatus Entotheonellales</taxon>
        <taxon>Candidatus Entotheonellaceae</taxon>
        <taxon>Candidatus Entotheonella</taxon>
    </lineage>
</organism>
<evidence type="ECO:0000313" key="2">
    <source>
        <dbReference type="EMBL" id="ETW92815.1"/>
    </source>
</evidence>